<evidence type="ECO:0000313" key="4">
    <source>
        <dbReference type="RefSeq" id="XP_072798280.1"/>
    </source>
</evidence>
<dbReference type="Gene3D" id="4.10.1290.10">
    <property type="entry name" value="Tumor necrosis factor receptor superfamily"/>
    <property type="match status" value="1"/>
</dbReference>
<dbReference type="PANTHER" id="PTHR20437">
    <property type="entry name" value="TUMOR NECROSIS FACTOR RECEPTOR SUBFAMILY MEMBER 13/17"/>
    <property type="match status" value="1"/>
</dbReference>
<dbReference type="SUPFAM" id="SSF57586">
    <property type="entry name" value="TNF receptor-like"/>
    <property type="match status" value="1"/>
</dbReference>
<evidence type="ECO:0000313" key="6">
    <source>
        <dbReference type="RefSeq" id="XP_072798283.1"/>
    </source>
</evidence>
<accession>A0ABM5BPE2</accession>
<keyword evidence="1" id="KW-0472">Membrane</keyword>
<protein>
    <submittedName>
        <fullName evidence="4 5">Tumor necrosis factor receptor superfamily member 17 isoform X1</fullName>
    </submittedName>
</protein>
<organism evidence="3 4">
    <name type="scientific">Vicugna pacos</name>
    <name type="common">Alpaca</name>
    <name type="synonym">Lama pacos</name>
    <dbReference type="NCBI Taxonomy" id="30538"/>
    <lineage>
        <taxon>Eukaryota</taxon>
        <taxon>Metazoa</taxon>
        <taxon>Chordata</taxon>
        <taxon>Craniata</taxon>
        <taxon>Vertebrata</taxon>
        <taxon>Euteleostomi</taxon>
        <taxon>Mammalia</taxon>
        <taxon>Eutheria</taxon>
        <taxon>Laurasiatheria</taxon>
        <taxon>Artiodactyla</taxon>
        <taxon>Tylopoda</taxon>
        <taxon>Camelidae</taxon>
        <taxon>Vicugna</taxon>
    </lineage>
</organism>
<proteinExistence type="predicted"/>
<dbReference type="RefSeq" id="XP_072798281.1">
    <property type="nucleotide sequence ID" value="XM_072942180.1"/>
</dbReference>
<dbReference type="InterPro" id="IPR022320">
    <property type="entry name" value="TNFR_17"/>
</dbReference>
<name>A0ABM5BPE2_VICPA</name>
<dbReference type="Pfam" id="PF09257">
    <property type="entry name" value="BCMA-Tall_bind"/>
    <property type="match status" value="1"/>
</dbReference>
<sequence length="271" mass="30923">MSHTYVNNSSQRRLHCARFKSCCVLTAFPMNCYKNQLFWFLQELETETLLFSVCEFDYSLEFICNPQINTRSTSVVIRRHIQWQKCQSPDMFQMAQQCFQNEYFDRLLDACQPCRLRCSNTPPLTCQRYCNTMRGTNVILWTCLGLSLIVSLTVFVLMFLLRKMNSEPLKDQFKNTGLALLNEDNADVDDSSDGRTDAETLLSRGLEYTVEECTCEDCAKSKPKVDSDHFFPLPAMEEGATILVTTKTTDYCSSLLAAAGVLGMEKPISTI</sequence>
<dbReference type="InterPro" id="IPR043521">
    <property type="entry name" value="TNFR_13C/17"/>
</dbReference>
<evidence type="ECO:0000256" key="1">
    <source>
        <dbReference type="SAM" id="Phobius"/>
    </source>
</evidence>
<evidence type="ECO:0000259" key="2">
    <source>
        <dbReference type="Pfam" id="PF09257"/>
    </source>
</evidence>
<dbReference type="PRINTS" id="PR01967">
    <property type="entry name" value="TNFACTORR17"/>
</dbReference>
<dbReference type="GeneID" id="102542864"/>
<reference evidence="4 5" key="1">
    <citation type="submission" date="2025-05" db="UniProtKB">
        <authorList>
            <consortium name="RefSeq"/>
        </authorList>
    </citation>
    <scope>IDENTIFICATION</scope>
</reference>
<dbReference type="CDD" id="cd13414">
    <property type="entry name" value="TNFRSF17"/>
    <property type="match status" value="1"/>
</dbReference>
<feature type="transmembrane region" description="Helical" evidence="1">
    <location>
        <begin position="138"/>
        <end position="161"/>
    </location>
</feature>
<gene>
    <name evidence="4 5 6" type="primary">TNFRSF17</name>
</gene>
<keyword evidence="4 5" id="KW-0675">Receptor</keyword>
<dbReference type="InterPro" id="IPR015337">
    <property type="entry name" value="BCMA_Tall-1-bd"/>
</dbReference>
<keyword evidence="3" id="KW-1185">Reference proteome</keyword>
<dbReference type="Proteomes" id="UP001652581">
    <property type="component" value="Chromosome 18"/>
</dbReference>
<dbReference type="PANTHER" id="PTHR20437:SF0">
    <property type="entry name" value="TUMOR NECROSIS FACTOR RECEPTOR SUPERFAMILY MEMBER 17"/>
    <property type="match status" value="1"/>
</dbReference>
<evidence type="ECO:0000313" key="5">
    <source>
        <dbReference type="RefSeq" id="XP_072798281.1"/>
    </source>
</evidence>
<keyword evidence="1" id="KW-1133">Transmembrane helix</keyword>
<evidence type="ECO:0000313" key="3">
    <source>
        <dbReference type="Proteomes" id="UP001652581"/>
    </source>
</evidence>
<dbReference type="RefSeq" id="XP_072798280.1">
    <property type="nucleotide sequence ID" value="XM_072942179.1"/>
</dbReference>
<dbReference type="RefSeq" id="XP_072798283.1">
    <property type="nucleotide sequence ID" value="XM_072942182.1"/>
</dbReference>
<keyword evidence="1" id="KW-0812">Transmembrane</keyword>
<feature type="domain" description="BCMA TALL-1 binding" evidence="2">
    <location>
        <begin position="98"/>
        <end position="133"/>
    </location>
</feature>